<reference evidence="3 4" key="1">
    <citation type="submission" date="2014-09" db="EMBL/GenBank/DDBJ databases">
        <title>A draft genome sequence for Xanthomonas axonopodis pv. vasculorum NCPPB 900.</title>
        <authorList>
            <person name="Harrison J."/>
            <person name="Studholme D.J."/>
        </authorList>
    </citation>
    <scope>NUCLEOTIDE SEQUENCE [LARGE SCALE GENOMIC DNA]</scope>
    <source>
        <strain evidence="3 4">NCPPB 900</strain>
    </source>
</reference>
<evidence type="ECO:0000256" key="1">
    <source>
        <dbReference type="SAM" id="MobiDB-lite"/>
    </source>
</evidence>
<dbReference type="PANTHER" id="PTHR38589:SF1">
    <property type="entry name" value="BLR0621 PROTEIN"/>
    <property type="match status" value="1"/>
</dbReference>
<dbReference type="Proteomes" id="UP000028012">
    <property type="component" value="Unassembled WGS sequence"/>
</dbReference>
<feature type="signal peptide" evidence="2">
    <location>
        <begin position="1"/>
        <end position="24"/>
    </location>
</feature>
<dbReference type="PANTHER" id="PTHR38589">
    <property type="entry name" value="BLR0621 PROTEIN"/>
    <property type="match status" value="1"/>
</dbReference>
<accession>A0A098PUT2</accession>
<evidence type="ECO:0000256" key="2">
    <source>
        <dbReference type="SAM" id="SignalP"/>
    </source>
</evidence>
<protein>
    <submittedName>
        <fullName evidence="3">ErfK/YbiS/YcfS/YnhG family protein</fullName>
    </submittedName>
</protein>
<comment type="caution">
    <text evidence="3">The sequence shown here is derived from an EMBL/GenBank/DDBJ whole genome shotgun (WGS) entry which is preliminary data.</text>
</comment>
<dbReference type="GeneID" id="58004800"/>
<proteinExistence type="predicted"/>
<gene>
    <name evidence="3" type="ORF">GW15_0218115</name>
</gene>
<dbReference type="HOGENOM" id="CLU_068009_0_0_6"/>
<dbReference type="eggNOG" id="COG3786">
    <property type="taxonomic scope" value="Bacteria"/>
</dbReference>
<dbReference type="EMBL" id="JPHD02000115">
    <property type="protein sequence ID" value="KGE50859.1"/>
    <property type="molecule type" value="Genomic_DNA"/>
</dbReference>
<feature type="chain" id="PRO_5043735946" evidence="2">
    <location>
        <begin position="25"/>
        <end position="258"/>
    </location>
</feature>
<feature type="region of interest" description="Disordered" evidence="1">
    <location>
        <begin position="81"/>
        <end position="101"/>
    </location>
</feature>
<feature type="compositionally biased region" description="Polar residues" evidence="1">
    <location>
        <begin position="87"/>
        <end position="98"/>
    </location>
</feature>
<dbReference type="AlphaFoldDB" id="A0A098PUT2"/>
<evidence type="ECO:0000313" key="3">
    <source>
        <dbReference type="EMBL" id="KGE50859.1"/>
    </source>
</evidence>
<dbReference type="STRING" id="325777.GW15_0218115"/>
<sequence>MRLATVFRSIVLLALTSCSSLAIAASPIDALNQAPTLIVVTPADWDSTHARLRTFTRVDGTWQPAAQSFAVALGRHGNAWGEGLHPAQTQGPQKQQGDGRSPAGVFAIGPAFVDAAKIDSAMPYQAMSATHYCMDVPSSPLYNRIVDAAHVGEAAVAGSTEPMRLDLRHPGDARYSEGFVIAHKPKSIPGRGSCIFAHLWRTPGQVTAGCTAMAADDMQHLLAWLKPDDHPLFVLLPRAEYARLHTAWQLPALTEDAP</sequence>
<organism evidence="3 4">
    <name type="scientific">Xanthomonas axonopodis pv. vasculorum</name>
    <dbReference type="NCBI Taxonomy" id="325777"/>
    <lineage>
        <taxon>Bacteria</taxon>
        <taxon>Pseudomonadati</taxon>
        <taxon>Pseudomonadota</taxon>
        <taxon>Gammaproteobacteria</taxon>
        <taxon>Lysobacterales</taxon>
        <taxon>Lysobacteraceae</taxon>
        <taxon>Xanthomonas</taxon>
    </lineage>
</organism>
<evidence type="ECO:0000313" key="4">
    <source>
        <dbReference type="Proteomes" id="UP000028012"/>
    </source>
</evidence>
<dbReference type="GO" id="GO:0016740">
    <property type="term" value="F:transferase activity"/>
    <property type="evidence" value="ECO:0007669"/>
    <property type="project" value="InterPro"/>
</dbReference>
<dbReference type="RefSeq" id="WP_042824011.1">
    <property type="nucleotide sequence ID" value="NZ_CP053649.1"/>
</dbReference>
<keyword evidence="2" id="KW-0732">Signal</keyword>
<name>A0A098PUT2_9XANT</name>